<dbReference type="Pfam" id="PF13191">
    <property type="entry name" value="AAA_16"/>
    <property type="match status" value="1"/>
</dbReference>
<dbReference type="SUPFAM" id="SSF46894">
    <property type="entry name" value="C-terminal effector domain of the bipartite response regulators"/>
    <property type="match status" value="1"/>
</dbReference>
<sequence length="907" mass="97486">MLQFRRDESAVLDRLIDDVGSGESRALVLRGESGIGKSALLEYALGRAAGWPTVRAAGVESEQELAFAGLHQVCAPVLDRLPGLPAPQQLALRTAFGLAAGKPPDRFVVGMAALGLLGEAARDRPLLCLIDDAQWLDKASAQVLGFVARRLRAESVAMIFAVREPADGGEVTELAGLPGVRVGGLSDDQARVLLESAYPGPTDKRVLDRVVAESHGNPLALLELPRGFTRAELAGGFGLSPVVLPGRIEESFRRQIATLSPMTRQVLLVAAAEPVGDPVLVWRAVDRLGIAVDAEAASREAAERFVDFGPRVRFRHPLLRSAIYRAATGAERRRAHGALGQVTDPVTNPDRRAWHRAQAAEAPDEAIAGELEECGRRAHDRGAATAAAAFLERSAALTPEVKRRGQRLLAAAHATYEGGMPAAAPRLIALAEATPLNALEKAQADVLYARCAFALGRGRDATESLRQAATRLQAIDAATARDTHLEAIRGSWFLADHAPGLTLREMAEAARSSPRPGPETTSDVLIDGLAIRYRDGYPAAAAVLKEAVAEFCVKAPTGDSGLLLEWFAGSIAVDLWDDASWDLISRRYEQRARDEGIAALPIALTMQIVNLVMQGELASAGSLLEDFDAVRQATGIFDAPYAGLLLAVWRGRVEEAAELLDAMTDDANKRDEGVTLIAVASMHATLLNGLGRYQEAAAAALRATEPEREMGFITLCALAELVTAAARADQPDTAARALARLTAMTEASGTDWALGVTARCRALLAGRDSAETHFREAITRLGRTRIRGELARAHLYYGEWLRRHHRQDDARRELRTAHAMLTEMGADAFAALAARELGVAGEKVRKGAKAEPSTLTAQETQIVRLVRDGLSNAEVADRLFISPRTVEWHLSKAFAKLGVTSRRHLRR</sequence>
<evidence type="ECO:0000313" key="5">
    <source>
        <dbReference type="Proteomes" id="UP001596548"/>
    </source>
</evidence>
<dbReference type="CDD" id="cd06170">
    <property type="entry name" value="LuxR_C_like"/>
    <property type="match status" value="1"/>
</dbReference>
<proteinExistence type="predicted"/>
<evidence type="ECO:0000313" key="4">
    <source>
        <dbReference type="EMBL" id="MFC7279297.1"/>
    </source>
</evidence>
<feature type="domain" description="HTH luxR-type" evidence="3">
    <location>
        <begin position="848"/>
        <end position="907"/>
    </location>
</feature>
<dbReference type="InterPro" id="IPR027417">
    <property type="entry name" value="P-loop_NTPase"/>
</dbReference>
<comment type="caution">
    <text evidence="4">The sequence shown here is derived from an EMBL/GenBank/DDBJ whole genome shotgun (WGS) entry which is preliminary data.</text>
</comment>
<name>A0ABW2I370_9ACTN</name>
<dbReference type="InterPro" id="IPR036388">
    <property type="entry name" value="WH-like_DNA-bd_sf"/>
</dbReference>
<dbReference type="Pfam" id="PF00196">
    <property type="entry name" value="GerE"/>
    <property type="match status" value="1"/>
</dbReference>
<keyword evidence="2" id="KW-0067">ATP-binding</keyword>
<dbReference type="RefSeq" id="WP_378976485.1">
    <property type="nucleotide sequence ID" value="NZ_JBHTBJ010000048.1"/>
</dbReference>
<evidence type="ECO:0000256" key="1">
    <source>
        <dbReference type="ARBA" id="ARBA00022741"/>
    </source>
</evidence>
<dbReference type="InterPro" id="IPR041664">
    <property type="entry name" value="AAA_16"/>
</dbReference>
<protein>
    <submittedName>
        <fullName evidence="4">AAA family ATPase</fullName>
    </submittedName>
</protein>
<dbReference type="InterPro" id="IPR016032">
    <property type="entry name" value="Sig_transdc_resp-reg_C-effctor"/>
</dbReference>
<reference evidence="5" key="1">
    <citation type="journal article" date="2019" name="Int. J. Syst. Evol. Microbiol.">
        <title>The Global Catalogue of Microorganisms (GCM) 10K type strain sequencing project: providing services to taxonomists for standard genome sequencing and annotation.</title>
        <authorList>
            <consortium name="The Broad Institute Genomics Platform"/>
            <consortium name="The Broad Institute Genome Sequencing Center for Infectious Disease"/>
            <person name="Wu L."/>
            <person name="Ma J."/>
        </authorList>
    </citation>
    <scope>NUCLEOTIDE SEQUENCE [LARGE SCALE GENOMIC DNA]</scope>
    <source>
        <strain evidence="5">XZYJT-10</strain>
    </source>
</reference>
<dbReference type="SMART" id="SM00421">
    <property type="entry name" value="HTH_LUXR"/>
    <property type="match status" value="1"/>
</dbReference>
<dbReference type="Gene3D" id="1.10.10.10">
    <property type="entry name" value="Winged helix-like DNA-binding domain superfamily/Winged helix DNA-binding domain"/>
    <property type="match status" value="1"/>
</dbReference>
<organism evidence="4 5">
    <name type="scientific">Paractinoplanes rhizophilus</name>
    <dbReference type="NCBI Taxonomy" id="1416877"/>
    <lineage>
        <taxon>Bacteria</taxon>
        <taxon>Bacillati</taxon>
        <taxon>Actinomycetota</taxon>
        <taxon>Actinomycetes</taxon>
        <taxon>Micromonosporales</taxon>
        <taxon>Micromonosporaceae</taxon>
        <taxon>Paractinoplanes</taxon>
    </lineage>
</organism>
<keyword evidence="5" id="KW-1185">Reference proteome</keyword>
<dbReference type="InterPro" id="IPR000792">
    <property type="entry name" value="Tscrpt_reg_LuxR_C"/>
</dbReference>
<dbReference type="PRINTS" id="PR00038">
    <property type="entry name" value="HTHLUXR"/>
</dbReference>
<dbReference type="SUPFAM" id="SSF52540">
    <property type="entry name" value="P-loop containing nucleoside triphosphate hydrolases"/>
    <property type="match status" value="1"/>
</dbReference>
<dbReference type="Proteomes" id="UP001596548">
    <property type="component" value="Unassembled WGS sequence"/>
</dbReference>
<dbReference type="EMBL" id="JBHTBJ010000048">
    <property type="protein sequence ID" value="MFC7279297.1"/>
    <property type="molecule type" value="Genomic_DNA"/>
</dbReference>
<dbReference type="PANTHER" id="PTHR16305">
    <property type="entry name" value="TESTICULAR SOLUBLE ADENYLYL CYCLASE"/>
    <property type="match status" value="1"/>
</dbReference>
<evidence type="ECO:0000256" key="2">
    <source>
        <dbReference type="ARBA" id="ARBA00022840"/>
    </source>
</evidence>
<keyword evidence="1" id="KW-0547">Nucleotide-binding</keyword>
<evidence type="ECO:0000259" key="3">
    <source>
        <dbReference type="PROSITE" id="PS50043"/>
    </source>
</evidence>
<dbReference type="PROSITE" id="PS50043">
    <property type="entry name" value="HTH_LUXR_2"/>
    <property type="match status" value="1"/>
</dbReference>
<gene>
    <name evidence="4" type="ORF">ACFQS1_35495</name>
</gene>
<accession>A0ABW2I370</accession>
<dbReference type="PANTHER" id="PTHR16305:SF35">
    <property type="entry name" value="TRANSCRIPTIONAL ACTIVATOR DOMAIN"/>
    <property type="match status" value="1"/>
</dbReference>